<organism evidence="3">
    <name type="scientific">Vibrio alginolyticus</name>
    <dbReference type="NCBI Taxonomy" id="663"/>
    <lineage>
        <taxon>Bacteria</taxon>
        <taxon>Pseudomonadati</taxon>
        <taxon>Pseudomonadota</taxon>
        <taxon>Gammaproteobacteria</taxon>
        <taxon>Vibrionales</taxon>
        <taxon>Vibrionaceae</taxon>
        <taxon>Vibrio</taxon>
    </lineage>
</organism>
<evidence type="ECO:0000256" key="2">
    <source>
        <dbReference type="ARBA" id="ARBA00022833"/>
    </source>
</evidence>
<dbReference type="Gene3D" id="3.30.980.10">
    <property type="entry name" value="Threonyl-trna Synthetase, Chain A, domain 2"/>
    <property type="match status" value="1"/>
</dbReference>
<dbReference type="SUPFAM" id="SSF55186">
    <property type="entry name" value="ThrRS/AlaRS common domain"/>
    <property type="match status" value="1"/>
</dbReference>
<keyword evidence="1" id="KW-0479">Metal-binding</keyword>
<keyword evidence="3" id="KW-0030">Aminoacyl-tRNA synthetase</keyword>
<keyword evidence="3" id="KW-0436">Ligase</keyword>
<reference evidence="3" key="1">
    <citation type="submission" date="2016-10" db="EMBL/GenBank/DDBJ databases">
        <title>The High Quality Genome of Vibrio alginolyticus K01M1.</title>
        <authorList>
            <person name="Wendling C."/>
            <person name="Chibani C.M."/>
            <person name="Hertel R."/>
            <person name="Sproer C."/>
            <person name="Bunk B."/>
            <person name="Overmann J."/>
            <person name="Roth O."/>
            <person name="Liesegang H."/>
        </authorList>
    </citation>
    <scope>NUCLEOTIDE SEQUENCE</scope>
    <source>
        <strain evidence="3">K05K4</strain>
    </source>
</reference>
<dbReference type="AlphaFoldDB" id="A0A1W6T9E5"/>
<dbReference type="GO" id="GO:0004812">
    <property type="term" value="F:aminoacyl-tRNA ligase activity"/>
    <property type="evidence" value="ECO:0007669"/>
    <property type="project" value="UniProtKB-KW"/>
</dbReference>
<dbReference type="Gene3D" id="2.40.30.130">
    <property type="match status" value="1"/>
</dbReference>
<proteinExistence type="predicted"/>
<keyword evidence="2" id="KW-0862">Zinc</keyword>
<protein>
    <submittedName>
        <fullName evidence="3">Alanyl-tRNA synthetase</fullName>
    </submittedName>
</protein>
<dbReference type="PANTHER" id="PTHR43462:SF1">
    <property type="entry name" value="ALANYL-TRNA EDITING PROTEIN AARSD1"/>
    <property type="match status" value="1"/>
</dbReference>
<dbReference type="EMBL" id="CP017902">
    <property type="protein sequence ID" value="ARP17483.1"/>
    <property type="molecule type" value="Genomic_DNA"/>
</dbReference>
<evidence type="ECO:0000256" key="1">
    <source>
        <dbReference type="ARBA" id="ARBA00022723"/>
    </source>
</evidence>
<accession>A0A1W6T9E5</accession>
<dbReference type="GO" id="GO:0000166">
    <property type="term" value="F:nucleotide binding"/>
    <property type="evidence" value="ECO:0007669"/>
    <property type="project" value="InterPro"/>
</dbReference>
<gene>
    <name evidence="3" type="ORF">K05K4_06120</name>
</gene>
<dbReference type="PANTHER" id="PTHR43462">
    <property type="entry name" value="ALANYL-TRNA EDITING PROTEIN"/>
    <property type="match status" value="1"/>
</dbReference>
<dbReference type="GO" id="GO:0046872">
    <property type="term" value="F:metal ion binding"/>
    <property type="evidence" value="ECO:0007669"/>
    <property type="project" value="UniProtKB-KW"/>
</dbReference>
<dbReference type="InterPro" id="IPR051335">
    <property type="entry name" value="Alanyl-tRNA_Editing_Enzymes"/>
</dbReference>
<evidence type="ECO:0000313" key="3">
    <source>
        <dbReference type="EMBL" id="ARP17483.1"/>
    </source>
</evidence>
<name>A0A1W6T9E5_VIBAL</name>
<dbReference type="InterPro" id="IPR018163">
    <property type="entry name" value="Thr/Ala-tRNA-synth_IIc_edit"/>
</dbReference>
<sequence>MKFEYPSFYLGIFLSKVIVKMTITATKTRFCHQTWQLEAQIQLVQYTEEVTYVITDVTPFHPVSHIWPDHPADKGTLKVNGAEHDVVDCQVGAVEQESGALYVGSDIPVKRDAEGWVFVVVHVLSRTESLVTDDLVTLAVDKDYQRALSRGHTAGHLAYLALNKVLAEDYWRKDADRKDPHGYYDFNSYAQVTSYVTPDKCLDTYRLGKTLRKRGLNSADMLNDLQAIAKKVNSQLVEWLRRDAMITMECHGDRLTDSRYWKCDLGEGQLAVIPCGGTHASHLNEFAFIQVKLVELDAQTIEMHTNVNTAF</sequence>
<dbReference type="GO" id="GO:0002161">
    <property type="term" value="F:aminoacyl-tRNA deacylase activity"/>
    <property type="evidence" value="ECO:0007669"/>
    <property type="project" value="UniProtKB-ARBA"/>
</dbReference>